<gene>
    <name evidence="1" type="primary">Vigan.UMG067300</name>
    <name evidence="1" type="ORF">VIGAN_UM067300</name>
</gene>
<proteinExistence type="predicted"/>
<dbReference type="AlphaFoldDB" id="A0A0S3TDS8"/>
<accession>A0A0S3TDS8</accession>
<name>A0A0S3TDS8_PHAAN</name>
<evidence type="ECO:0000313" key="1">
    <source>
        <dbReference type="EMBL" id="BAU03288.1"/>
    </source>
</evidence>
<reference evidence="1" key="1">
    <citation type="journal article" date="2015" name="Sci. Rep.">
        <title>The power of single molecule real-time sequencing technology in the de novo assembly of a eukaryotic genome.</title>
        <authorList>
            <person name="Sakai H."/>
            <person name="Naito K."/>
            <person name="Ogiso-Tanaka E."/>
            <person name="Takahashi Y."/>
            <person name="Iseki K."/>
            <person name="Muto C."/>
            <person name="Satou K."/>
            <person name="Teruya K."/>
            <person name="Shiroma A."/>
            <person name="Shimoji M."/>
            <person name="Hirano T."/>
            <person name="Itoh T."/>
            <person name="Kaga A."/>
            <person name="Tomooka N."/>
        </authorList>
    </citation>
    <scope>NUCLEOTIDE SEQUENCE</scope>
</reference>
<dbReference type="EMBL" id="AP015211">
    <property type="protein sequence ID" value="BAU03288.1"/>
    <property type="molecule type" value="Genomic_DNA"/>
</dbReference>
<organism evidence="1">
    <name type="scientific">Vigna angularis var. angularis</name>
    <dbReference type="NCBI Taxonomy" id="157739"/>
    <lineage>
        <taxon>Eukaryota</taxon>
        <taxon>Viridiplantae</taxon>
        <taxon>Streptophyta</taxon>
        <taxon>Embryophyta</taxon>
        <taxon>Tracheophyta</taxon>
        <taxon>Spermatophyta</taxon>
        <taxon>Magnoliopsida</taxon>
        <taxon>eudicotyledons</taxon>
        <taxon>Gunneridae</taxon>
        <taxon>Pentapetalae</taxon>
        <taxon>rosids</taxon>
        <taxon>fabids</taxon>
        <taxon>Fabales</taxon>
        <taxon>Fabaceae</taxon>
        <taxon>Papilionoideae</taxon>
        <taxon>50 kb inversion clade</taxon>
        <taxon>NPAAA clade</taxon>
        <taxon>indigoferoid/millettioid clade</taxon>
        <taxon>Phaseoleae</taxon>
        <taxon>Vigna</taxon>
    </lineage>
</organism>
<sequence>MKGLYPHLNYFFQLGFTWVREFFYQWKDKSLCVEWTKQRDQNLAWSSSQVYVHFSQSITTCQHKTLVENNTVSDGPFCSSICDVLVCSRKAWR</sequence>
<protein>
    <submittedName>
        <fullName evidence="1">Uncharacterized protein</fullName>
    </submittedName>
</protein>